<dbReference type="Proteomes" id="UP000791440">
    <property type="component" value="Unassembled WGS sequence"/>
</dbReference>
<dbReference type="EMBL" id="JH668426">
    <property type="protein sequence ID" value="KAG6452506.1"/>
    <property type="molecule type" value="Genomic_DNA"/>
</dbReference>
<feature type="compositionally biased region" description="Polar residues" evidence="1">
    <location>
        <begin position="131"/>
        <end position="140"/>
    </location>
</feature>
<protein>
    <submittedName>
        <fullName evidence="3">Uncharacterized protein</fullName>
    </submittedName>
</protein>
<comment type="caution">
    <text evidence="3">The sequence shown here is derived from an EMBL/GenBank/DDBJ whole genome shotgun (WGS) entry which is preliminary data.</text>
</comment>
<reference evidence="3" key="2">
    <citation type="submission" date="2020-12" db="EMBL/GenBank/DDBJ databases">
        <authorList>
            <person name="Kanost M."/>
        </authorList>
    </citation>
    <scope>NUCLEOTIDE SEQUENCE</scope>
</reference>
<proteinExistence type="predicted"/>
<dbReference type="AlphaFoldDB" id="A0A921Z6Z7"/>
<dbReference type="OrthoDB" id="7481090at2759"/>
<evidence type="ECO:0000256" key="1">
    <source>
        <dbReference type="SAM" id="MobiDB-lite"/>
    </source>
</evidence>
<keyword evidence="2" id="KW-0732">Signal</keyword>
<accession>A0A921Z6Z7</accession>
<feature type="region of interest" description="Disordered" evidence="1">
    <location>
        <begin position="122"/>
        <end position="194"/>
    </location>
</feature>
<reference evidence="3" key="1">
    <citation type="journal article" date="2016" name="Insect Biochem. Mol. Biol.">
        <title>Multifaceted biological insights from a draft genome sequence of the tobacco hornworm moth, Manduca sexta.</title>
        <authorList>
            <person name="Kanost M.R."/>
            <person name="Arrese E.L."/>
            <person name="Cao X."/>
            <person name="Chen Y.R."/>
            <person name="Chellapilla S."/>
            <person name="Goldsmith M.R."/>
            <person name="Grosse-Wilde E."/>
            <person name="Heckel D.G."/>
            <person name="Herndon N."/>
            <person name="Jiang H."/>
            <person name="Papanicolaou A."/>
            <person name="Qu J."/>
            <person name="Soulages J.L."/>
            <person name="Vogel H."/>
            <person name="Walters J."/>
            <person name="Waterhouse R.M."/>
            <person name="Ahn S.J."/>
            <person name="Almeida F.C."/>
            <person name="An C."/>
            <person name="Aqrawi P."/>
            <person name="Bretschneider A."/>
            <person name="Bryant W.B."/>
            <person name="Bucks S."/>
            <person name="Chao H."/>
            <person name="Chevignon G."/>
            <person name="Christen J.M."/>
            <person name="Clarke D.F."/>
            <person name="Dittmer N.T."/>
            <person name="Ferguson L.C.F."/>
            <person name="Garavelou S."/>
            <person name="Gordon K.H.J."/>
            <person name="Gunaratna R.T."/>
            <person name="Han Y."/>
            <person name="Hauser F."/>
            <person name="He Y."/>
            <person name="Heidel-Fischer H."/>
            <person name="Hirsh A."/>
            <person name="Hu Y."/>
            <person name="Jiang H."/>
            <person name="Kalra D."/>
            <person name="Klinner C."/>
            <person name="Konig C."/>
            <person name="Kovar C."/>
            <person name="Kroll A.R."/>
            <person name="Kuwar S.S."/>
            <person name="Lee S.L."/>
            <person name="Lehman R."/>
            <person name="Li K."/>
            <person name="Li Z."/>
            <person name="Liang H."/>
            <person name="Lovelace S."/>
            <person name="Lu Z."/>
            <person name="Mansfield J.H."/>
            <person name="McCulloch K.J."/>
            <person name="Mathew T."/>
            <person name="Morton B."/>
            <person name="Muzny D.M."/>
            <person name="Neunemann D."/>
            <person name="Ongeri F."/>
            <person name="Pauchet Y."/>
            <person name="Pu L.L."/>
            <person name="Pyrousis I."/>
            <person name="Rao X.J."/>
            <person name="Redding A."/>
            <person name="Roesel C."/>
            <person name="Sanchez-Gracia A."/>
            <person name="Schaack S."/>
            <person name="Shukla A."/>
            <person name="Tetreau G."/>
            <person name="Wang Y."/>
            <person name="Xiong G.H."/>
            <person name="Traut W."/>
            <person name="Walsh T.K."/>
            <person name="Worley K.C."/>
            <person name="Wu D."/>
            <person name="Wu W."/>
            <person name="Wu Y.Q."/>
            <person name="Zhang X."/>
            <person name="Zou Z."/>
            <person name="Zucker H."/>
            <person name="Briscoe A.D."/>
            <person name="Burmester T."/>
            <person name="Clem R.J."/>
            <person name="Feyereisen R."/>
            <person name="Grimmelikhuijzen C.J.P."/>
            <person name="Hamodrakas S.J."/>
            <person name="Hansson B.S."/>
            <person name="Huguet E."/>
            <person name="Jermiin L.S."/>
            <person name="Lan Q."/>
            <person name="Lehman H.K."/>
            <person name="Lorenzen M."/>
            <person name="Merzendorfer H."/>
            <person name="Michalopoulos I."/>
            <person name="Morton D.B."/>
            <person name="Muthukrishnan S."/>
            <person name="Oakeshott J.G."/>
            <person name="Palmer W."/>
            <person name="Park Y."/>
            <person name="Passarelli A.L."/>
            <person name="Rozas J."/>
            <person name="Schwartz L.M."/>
            <person name="Smith W."/>
            <person name="Southgate A."/>
            <person name="Vilcinskas A."/>
            <person name="Vogt R."/>
            <person name="Wang P."/>
            <person name="Werren J."/>
            <person name="Yu X.Q."/>
            <person name="Zhou J.J."/>
            <person name="Brown S.J."/>
            <person name="Scherer S.E."/>
            <person name="Richards S."/>
            <person name="Blissard G.W."/>
        </authorList>
    </citation>
    <scope>NUCLEOTIDE SEQUENCE</scope>
</reference>
<feature type="compositionally biased region" description="Basic and acidic residues" evidence="1">
    <location>
        <begin position="143"/>
        <end position="158"/>
    </location>
</feature>
<evidence type="ECO:0000256" key="2">
    <source>
        <dbReference type="SAM" id="SignalP"/>
    </source>
</evidence>
<feature type="chain" id="PRO_5037962442" evidence="2">
    <location>
        <begin position="22"/>
        <end position="194"/>
    </location>
</feature>
<gene>
    <name evidence="3" type="ORF">O3G_MSEX007686</name>
</gene>
<feature type="signal peptide" evidence="2">
    <location>
        <begin position="1"/>
        <end position="21"/>
    </location>
</feature>
<sequence length="194" mass="21007">MGSDYFLLHIFAHCLMLAIYGQEIPKMNLDKPILRYGFQRTKECQDFQRAYLCVRKCKDLKYDVAHTDKNCACTCYQRKDKAKYTPVALGNSTKWRLGAPTTSKPAWAQPKHKSSEQGFIDMSHEMGGMSGEQSDTSNGTLVELDKPTEASVGDDSRNKGTAGEGVADPEAAGNSTGAVSADGTAADVPTTVAA</sequence>
<name>A0A921Z6Z7_MANSE</name>
<organism evidence="3 4">
    <name type="scientific">Manduca sexta</name>
    <name type="common">Tobacco hawkmoth</name>
    <name type="synonym">Tobacco hornworm</name>
    <dbReference type="NCBI Taxonomy" id="7130"/>
    <lineage>
        <taxon>Eukaryota</taxon>
        <taxon>Metazoa</taxon>
        <taxon>Ecdysozoa</taxon>
        <taxon>Arthropoda</taxon>
        <taxon>Hexapoda</taxon>
        <taxon>Insecta</taxon>
        <taxon>Pterygota</taxon>
        <taxon>Neoptera</taxon>
        <taxon>Endopterygota</taxon>
        <taxon>Lepidoptera</taxon>
        <taxon>Glossata</taxon>
        <taxon>Ditrysia</taxon>
        <taxon>Bombycoidea</taxon>
        <taxon>Sphingidae</taxon>
        <taxon>Sphinginae</taxon>
        <taxon>Sphingini</taxon>
        <taxon>Manduca</taxon>
    </lineage>
</organism>
<evidence type="ECO:0000313" key="4">
    <source>
        <dbReference type="Proteomes" id="UP000791440"/>
    </source>
</evidence>
<evidence type="ECO:0000313" key="3">
    <source>
        <dbReference type="EMBL" id="KAG6452506.1"/>
    </source>
</evidence>
<keyword evidence="4" id="KW-1185">Reference proteome</keyword>